<dbReference type="AlphaFoldDB" id="W9DIC0"/>
<accession>W9DIC0</accession>
<reference evidence="1 2" key="1">
    <citation type="journal article" date="2014" name="Genome Announc.">
        <title>Draft Genome Sequence of Gordonia alkanivorans Strain CGMCC6845, a Halotolerant Hydrocarbon-Degrading Bacterium.</title>
        <authorList>
            <person name="Wang X."/>
            <person name="Jin D."/>
            <person name="Zhou L."/>
            <person name="Wu L."/>
            <person name="An W."/>
            <person name="Zhao L."/>
        </authorList>
    </citation>
    <scope>NUCLEOTIDE SEQUENCE [LARGE SCALE GENOMIC DNA]</scope>
    <source>
        <strain evidence="1 2">CGMCC 6845</strain>
    </source>
</reference>
<dbReference type="EMBL" id="AYXO01000003">
    <property type="protein sequence ID" value="ETA08287.1"/>
    <property type="molecule type" value="Genomic_DNA"/>
</dbReference>
<dbReference type="HOGENOM" id="CLU_3184241_0_0_11"/>
<keyword evidence="2" id="KW-1185">Reference proteome</keyword>
<organism evidence="1 2">
    <name type="scientific">Gordonia alkanivorans CGMCC 6845</name>
    <dbReference type="NCBI Taxonomy" id="1423140"/>
    <lineage>
        <taxon>Bacteria</taxon>
        <taxon>Bacillati</taxon>
        <taxon>Actinomycetota</taxon>
        <taxon>Actinomycetes</taxon>
        <taxon>Mycobacteriales</taxon>
        <taxon>Gordoniaceae</taxon>
        <taxon>Gordonia</taxon>
    </lineage>
</organism>
<sequence>MAVDGPYGRIDQLRSYCDAMVIPPGAAGITHPTLYLRWRGGNAADD</sequence>
<comment type="caution">
    <text evidence="1">The sequence shown here is derived from an EMBL/GenBank/DDBJ whole genome shotgun (WGS) entry which is preliminary data.</text>
</comment>
<dbReference type="Proteomes" id="UP000035035">
    <property type="component" value="Unassembled WGS sequence"/>
</dbReference>
<gene>
    <name evidence="1" type="ORF">V525_03625</name>
</gene>
<dbReference type="PATRIC" id="fig|1423140.3.peg.738"/>
<name>W9DIC0_9ACTN</name>
<evidence type="ECO:0000313" key="1">
    <source>
        <dbReference type="EMBL" id="ETA08287.1"/>
    </source>
</evidence>
<proteinExistence type="predicted"/>
<evidence type="ECO:0000313" key="2">
    <source>
        <dbReference type="Proteomes" id="UP000035035"/>
    </source>
</evidence>
<dbReference type="RefSeq" id="WP_230461868.1">
    <property type="nucleotide sequence ID" value="NZ_KI629803.1"/>
</dbReference>
<protein>
    <submittedName>
        <fullName evidence="1">Uncharacterized protein</fullName>
    </submittedName>
</protein>